<dbReference type="PANTHER" id="PTHR48081">
    <property type="entry name" value="AB HYDROLASE SUPERFAMILY PROTEIN C4A8.06C"/>
    <property type="match status" value="1"/>
</dbReference>
<proteinExistence type="predicted"/>
<dbReference type="RefSeq" id="WP_406766019.1">
    <property type="nucleotide sequence ID" value="NZ_JBJHZY010000003.1"/>
</dbReference>
<dbReference type="Gene3D" id="3.40.50.1820">
    <property type="entry name" value="alpha/beta hydrolase"/>
    <property type="match status" value="1"/>
</dbReference>
<dbReference type="Proteomes" id="UP001623661">
    <property type="component" value="Unassembled WGS sequence"/>
</dbReference>
<dbReference type="Pfam" id="PF20434">
    <property type="entry name" value="BD-FAE"/>
    <property type="match status" value="1"/>
</dbReference>
<accession>A0ABW8TY46</accession>
<reference evidence="3 4" key="1">
    <citation type="submission" date="2024-11" db="EMBL/GenBank/DDBJ databases">
        <authorList>
            <person name="Heng Y.C."/>
            <person name="Lim A.C.H."/>
            <person name="Lee J.K.Y."/>
            <person name="Kittelmann S."/>
        </authorList>
    </citation>
    <scope>NUCLEOTIDE SEQUENCE [LARGE SCALE GENOMIC DNA]</scope>
    <source>
        <strain evidence="3 4">WILCCON 0202</strain>
    </source>
</reference>
<dbReference type="GO" id="GO:0016787">
    <property type="term" value="F:hydrolase activity"/>
    <property type="evidence" value="ECO:0007669"/>
    <property type="project" value="UniProtKB-KW"/>
</dbReference>
<evidence type="ECO:0000256" key="1">
    <source>
        <dbReference type="ARBA" id="ARBA00022801"/>
    </source>
</evidence>
<evidence type="ECO:0000313" key="3">
    <source>
        <dbReference type="EMBL" id="MFL0269396.1"/>
    </source>
</evidence>
<sequence>MSATSIILNVLFRKGDAIRDKGLIAPDNIKRYDNLDYYGDKIESHLLDVYYPSSEEKPLPTIISVHGGGWVYGSKEVYQFYCMNLARSGFTVVNFNYRLAPKDKFPATLEDVNAVFHWVKKNAEKFHVDLNNLFVVGDSAGAQIASQYSAIITNANYAKMFDLNTPNIRIKALGLNCGMFDPLDRVRKGGNKPINRLLKNLLRDYLGKEIYKYEKEMDFQSNIAPDYPPAFITCSVNDRLVGCKPAFLDKLRNAGVTYIYKEYGHNDRSNNHVFHLDIRKDQSIKLNNEQIDFFNQYIT</sequence>
<name>A0ABW8TY46_9CLOT</name>
<protein>
    <submittedName>
        <fullName evidence="3">Alpha/beta hydrolase</fullName>
    </submittedName>
</protein>
<gene>
    <name evidence="3" type="ORF">ACJDUH_15005</name>
</gene>
<evidence type="ECO:0000259" key="2">
    <source>
        <dbReference type="Pfam" id="PF20434"/>
    </source>
</evidence>
<evidence type="ECO:0000313" key="4">
    <source>
        <dbReference type="Proteomes" id="UP001623661"/>
    </source>
</evidence>
<organism evidence="3 4">
    <name type="scientific">Candidatus Clostridium radicumherbarum</name>
    <dbReference type="NCBI Taxonomy" id="3381662"/>
    <lineage>
        <taxon>Bacteria</taxon>
        <taxon>Bacillati</taxon>
        <taxon>Bacillota</taxon>
        <taxon>Clostridia</taxon>
        <taxon>Eubacteriales</taxon>
        <taxon>Clostridiaceae</taxon>
        <taxon>Clostridium</taxon>
    </lineage>
</organism>
<keyword evidence="4" id="KW-1185">Reference proteome</keyword>
<dbReference type="SUPFAM" id="SSF53474">
    <property type="entry name" value="alpha/beta-Hydrolases"/>
    <property type="match status" value="1"/>
</dbReference>
<dbReference type="InterPro" id="IPR050300">
    <property type="entry name" value="GDXG_lipolytic_enzyme"/>
</dbReference>
<keyword evidence="1 3" id="KW-0378">Hydrolase</keyword>
<dbReference type="EMBL" id="JBJHZY010000003">
    <property type="protein sequence ID" value="MFL0269396.1"/>
    <property type="molecule type" value="Genomic_DNA"/>
</dbReference>
<dbReference type="InterPro" id="IPR049492">
    <property type="entry name" value="BD-FAE-like_dom"/>
</dbReference>
<comment type="caution">
    <text evidence="3">The sequence shown here is derived from an EMBL/GenBank/DDBJ whole genome shotgun (WGS) entry which is preliminary data.</text>
</comment>
<dbReference type="InterPro" id="IPR029058">
    <property type="entry name" value="AB_hydrolase_fold"/>
</dbReference>
<feature type="domain" description="BD-FAE-like" evidence="2">
    <location>
        <begin position="47"/>
        <end position="243"/>
    </location>
</feature>